<dbReference type="Proteomes" id="UP000184109">
    <property type="component" value="Unassembled WGS sequence"/>
</dbReference>
<feature type="chain" id="PRO_5012816084" description="Chaperone of endosialidase" evidence="1">
    <location>
        <begin position="20"/>
        <end position="300"/>
    </location>
</feature>
<dbReference type="EMBL" id="FQXQ01000001">
    <property type="protein sequence ID" value="SHH31128.1"/>
    <property type="molecule type" value="Genomic_DNA"/>
</dbReference>
<accession>A0A1M5RYL5</accession>
<dbReference type="AlphaFoldDB" id="A0A1M5RYL5"/>
<protein>
    <recommendedName>
        <fullName evidence="4">Chaperone of endosialidase</fullName>
    </recommendedName>
</protein>
<keyword evidence="3" id="KW-1185">Reference proteome</keyword>
<proteinExistence type="predicted"/>
<dbReference type="STRING" id="1195760.SAMN05444281_0023"/>
<reference evidence="3" key="1">
    <citation type="submission" date="2016-11" db="EMBL/GenBank/DDBJ databases">
        <authorList>
            <person name="Varghese N."/>
            <person name="Submissions S."/>
        </authorList>
    </citation>
    <scope>NUCLEOTIDE SEQUENCE [LARGE SCALE GENOMIC DNA]</scope>
    <source>
        <strain evidence="3">DSM 100572</strain>
    </source>
</reference>
<dbReference type="OrthoDB" id="767035at2"/>
<evidence type="ECO:0000313" key="3">
    <source>
        <dbReference type="Proteomes" id="UP000184109"/>
    </source>
</evidence>
<evidence type="ECO:0000256" key="1">
    <source>
        <dbReference type="SAM" id="SignalP"/>
    </source>
</evidence>
<dbReference type="RefSeq" id="WP_143155205.1">
    <property type="nucleotide sequence ID" value="NZ_BMEN01000005.1"/>
</dbReference>
<sequence length="300" mass="32125">MKKRILLIAFIGITFGLNAQITDTGSNVGIGTTSPTVKLDIASDSFGLPATSGSTPNGFLRIGYIQRSWGGTEILSGIINDYIYDYAGYIQAKNPIDYSQNRTFLINPQGGKVGIGTTTPKENLSVYGINARLSVTGASGSSAILLGNQNGGGVNNPAAIYGANGNLYFGGGTSWSGGGTLSPTMIVKDNMKVGIGTLNPDSLLTVNGKIHATEVLVDTNIFADYVFKENYNLKPLSQVEDYIKSNGHLEGFKSEKEIVKEGVNLKEVTIKQQEKIEELTLYLIELSKEVKSLKAQLNKE</sequence>
<evidence type="ECO:0000313" key="2">
    <source>
        <dbReference type="EMBL" id="SHH31128.1"/>
    </source>
</evidence>
<gene>
    <name evidence="2" type="ORF">SAMN05444281_0023</name>
</gene>
<evidence type="ECO:0008006" key="4">
    <source>
        <dbReference type="Google" id="ProtNLM"/>
    </source>
</evidence>
<keyword evidence="1" id="KW-0732">Signal</keyword>
<organism evidence="2 3">
    <name type="scientific">Wenyingzhuangia marina</name>
    <dbReference type="NCBI Taxonomy" id="1195760"/>
    <lineage>
        <taxon>Bacteria</taxon>
        <taxon>Pseudomonadati</taxon>
        <taxon>Bacteroidota</taxon>
        <taxon>Flavobacteriia</taxon>
        <taxon>Flavobacteriales</taxon>
        <taxon>Flavobacteriaceae</taxon>
        <taxon>Wenyingzhuangia</taxon>
    </lineage>
</organism>
<feature type="signal peptide" evidence="1">
    <location>
        <begin position="1"/>
        <end position="19"/>
    </location>
</feature>
<name>A0A1M5RYL5_9FLAO</name>